<dbReference type="EMBL" id="JACHNC010000001">
    <property type="protein sequence ID" value="MBB4753174.1"/>
    <property type="molecule type" value="Genomic_DNA"/>
</dbReference>
<evidence type="ECO:0000313" key="3">
    <source>
        <dbReference type="Proteomes" id="UP000590511"/>
    </source>
</evidence>
<accession>A0A7W7HMA0</accession>
<proteinExistence type="predicted"/>
<evidence type="ECO:0000313" key="2">
    <source>
        <dbReference type="EMBL" id="MBB4753174.1"/>
    </source>
</evidence>
<keyword evidence="4" id="KW-1185">Reference proteome</keyword>
<dbReference type="EMBL" id="BOMP01000099">
    <property type="protein sequence ID" value="GIE42965.1"/>
    <property type="molecule type" value="Genomic_DNA"/>
</dbReference>
<protein>
    <submittedName>
        <fullName evidence="2">Uncharacterized protein</fullName>
    </submittedName>
</protein>
<reference evidence="1 4" key="2">
    <citation type="submission" date="2021-01" db="EMBL/GenBank/DDBJ databases">
        <title>Whole genome shotgun sequence of Actinoplanes lobatus NBRC 12513.</title>
        <authorList>
            <person name="Komaki H."/>
            <person name="Tamura T."/>
        </authorList>
    </citation>
    <scope>NUCLEOTIDE SEQUENCE [LARGE SCALE GENOMIC DNA]</scope>
    <source>
        <strain evidence="1 4">NBRC 12513</strain>
    </source>
</reference>
<dbReference type="Proteomes" id="UP000590511">
    <property type="component" value="Unassembled WGS sequence"/>
</dbReference>
<dbReference type="Proteomes" id="UP000631312">
    <property type="component" value="Unassembled WGS sequence"/>
</dbReference>
<sequence>MAALLVLGPGIDWPTCGGLFDWTLDFLVARISDPAAIARLREVIDNSPGSVDLTEFSLAARVEVRAQLRDNLVPSGDGAGRCPRR</sequence>
<name>A0A7W7HMA0_9ACTN</name>
<gene>
    <name evidence="1" type="ORF">Alo02nite_58630</name>
    <name evidence="2" type="ORF">BJ964_007335</name>
</gene>
<evidence type="ECO:0000313" key="1">
    <source>
        <dbReference type="EMBL" id="GIE42965.1"/>
    </source>
</evidence>
<dbReference type="RefSeq" id="WP_188124904.1">
    <property type="nucleotide sequence ID" value="NZ_BOMP01000099.1"/>
</dbReference>
<dbReference type="AlphaFoldDB" id="A0A7W7HMA0"/>
<evidence type="ECO:0000313" key="4">
    <source>
        <dbReference type="Proteomes" id="UP000631312"/>
    </source>
</evidence>
<comment type="caution">
    <text evidence="2">The sequence shown here is derived from an EMBL/GenBank/DDBJ whole genome shotgun (WGS) entry which is preliminary data.</text>
</comment>
<organism evidence="2 3">
    <name type="scientific">Actinoplanes lobatus</name>
    <dbReference type="NCBI Taxonomy" id="113568"/>
    <lineage>
        <taxon>Bacteria</taxon>
        <taxon>Bacillati</taxon>
        <taxon>Actinomycetota</taxon>
        <taxon>Actinomycetes</taxon>
        <taxon>Micromonosporales</taxon>
        <taxon>Micromonosporaceae</taxon>
        <taxon>Actinoplanes</taxon>
    </lineage>
</organism>
<reference evidence="2 3" key="1">
    <citation type="submission" date="2020-08" db="EMBL/GenBank/DDBJ databases">
        <title>Sequencing the genomes of 1000 actinobacteria strains.</title>
        <authorList>
            <person name="Klenk H.-P."/>
        </authorList>
    </citation>
    <scope>NUCLEOTIDE SEQUENCE [LARGE SCALE GENOMIC DNA]</scope>
    <source>
        <strain evidence="2 3">DSM 43150</strain>
    </source>
</reference>